<comment type="function">
    <text evidence="1">Required for nicotinamide riboside transport across the inner membrane.</text>
</comment>
<evidence type="ECO:0000313" key="12">
    <source>
        <dbReference type="Proteomes" id="UP000191820"/>
    </source>
</evidence>
<dbReference type="InterPro" id="IPR006419">
    <property type="entry name" value="NMN_transpt_PnuC"/>
</dbReference>
<keyword evidence="5" id="KW-0813">Transport</keyword>
<sequence>MLDEILQPIQTAISEASAMTGWEAIAVILAIAYLVLAMRTNIWCWAAAFVSTAIYTVLFWKVSLLMESVLNVYYMAMAVYGFWLWRYGQKETDNTELPIVSWSLQTHLIIIGVTTVIALVVGYLMANNTSASFPYLDALTTCFAVMTTYLVAKKVIENWYYWMVINSLSIYLYLQKGLMLTSGLLILYLFMAISGYFMWRKKMQQDNGVTSISLNKSAC</sequence>
<feature type="transmembrane region" description="Helical" evidence="10">
    <location>
        <begin position="180"/>
        <end position="199"/>
    </location>
</feature>
<evidence type="ECO:0000256" key="2">
    <source>
        <dbReference type="ARBA" id="ARBA00004651"/>
    </source>
</evidence>
<accession>A0ABN4YFX0</accession>
<evidence type="ECO:0000256" key="10">
    <source>
        <dbReference type="SAM" id="Phobius"/>
    </source>
</evidence>
<evidence type="ECO:0000256" key="4">
    <source>
        <dbReference type="ARBA" id="ARBA00017522"/>
    </source>
</evidence>
<evidence type="ECO:0000313" key="11">
    <source>
        <dbReference type="EMBL" id="ARD22025.1"/>
    </source>
</evidence>
<keyword evidence="12" id="KW-1185">Reference proteome</keyword>
<dbReference type="RefSeq" id="WP_065108302.1">
    <property type="nucleotide sequence ID" value="NZ_CP020472.1"/>
</dbReference>
<keyword evidence="6" id="KW-1003">Cell membrane</keyword>
<evidence type="ECO:0000256" key="7">
    <source>
        <dbReference type="ARBA" id="ARBA00022692"/>
    </source>
</evidence>
<comment type="similarity">
    <text evidence="3">Belongs to the nicotinamide ribonucleoside (NR) uptake permease (TC 4.B.1) family.</text>
</comment>
<keyword evidence="9 10" id="KW-0472">Membrane</keyword>
<evidence type="ECO:0000256" key="9">
    <source>
        <dbReference type="ARBA" id="ARBA00023136"/>
    </source>
</evidence>
<keyword evidence="8 10" id="KW-1133">Transmembrane helix</keyword>
<organism evidence="11 12">
    <name type="scientific">Shewanella japonica</name>
    <dbReference type="NCBI Taxonomy" id="93973"/>
    <lineage>
        <taxon>Bacteria</taxon>
        <taxon>Pseudomonadati</taxon>
        <taxon>Pseudomonadota</taxon>
        <taxon>Gammaproteobacteria</taxon>
        <taxon>Alteromonadales</taxon>
        <taxon>Shewanellaceae</taxon>
        <taxon>Shewanella</taxon>
    </lineage>
</organism>
<evidence type="ECO:0000256" key="6">
    <source>
        <dbReference type="ARBA" id="ARBA00022475"/>
    </source>
</evidence>
<protein>
    <recommendedName>
        <fullName evidence="4">Nicotinamide riboside transporter PnuC</fullName>
    </recommendedName>
</protein>
<evidence type="ECO:0000256" key="8">
    <source>
        <dbReference type="ARBA" id="ARBA00022989"/>
    </source>
</evidence>
<feature type="transmembrane region" description="Helical" evidence="10">
    <location>
        <begin position="132"/>
        <end position="152"/>
    </location>
</feature>
<keyword evidence="7 10" id="KW-0812">Transmembrane</keyword>
<evidence type="ECO:0000256" key="1">
    <source>
        <dbReference type="ARBA" id="ARBA00002672"/>
    </source>
</evidence>
<reference evidence="11 12" key="1">
    <citation type="submission" date="2017-03" db="EMBL/GenBank/DDBJ databases">
        <title>Genome sequencing of Shewanella japonica KCTC 22435.</title>
        <authorList>
            <person name="Kim K.M."/>
        </authorList>
    </citation>
    <scope>NUCLEOTIDE SEQUENCE [LARGE SCALE GENOMIC DNA]</scope>
    <source>
        <strain evidence="11 12">KCTC 22435</strain>
    </source>
</reference>
<feature type="transmembrane region" description="Helical" evidence="10">
    <location>
        <begin position="106"/>
        <end position="126"/>
    </location>
</feature>
<dbReference type="EMBL" id="CP020472">
    <property type="protein sequence ID" value="ARD22025.1"/>
    <property type="molecule type" value="Genomic_DNA"/>
</dbReference>
<evidence type="ECO:0000256" key="5">
    <source>
        <dbReference type="ARBA" id="ARBA00022448"/>
    </source>
</evidence>
<feature type="transmembrane region" description="Helical" evidence="10">
    <location>
        <begin position="43"/>
        <end position="62"/>
    </location>
</feature>
<proteinExistence type="inferred from homology"/>
<name>A0ABN4YFX0_9GAMM</name>
<comment type="subcellular location">
    <subcellularLocation>
        <location evidence="2">Cell membrane</location>
        <topology evidence="2">Multi-pass membrane protein</topology>
    </subcellularLocation>
</comment>
<dbReference type="Proteomes" id="UP000191820">
    <property type="component" value="Chromosome"/>
</dbReference>
<dbReference type="NCBIfam" id="TIGR01528">
    <property type="entry name" value="NMN_trans_PnuC"/>
    <property type="match status" value="1"/>
</dbReference>
<dbReference type="Pfam" id="PF04973">
    <property type="entry name" value="NMN_transporter"/>
    <property type="match status" value="1"/>
</dbReference>
<dbReference type="PANTHER" id="PTHR36122:SF2">
    <property type="entry name" value="NICOTINAMIDE RIBOSIDE TRANSPORTER PNUC"/>
    <property type="match status" value="1"/>
</dbReference>
<feature type="transmembrane region" description="Helical" evidence="10">
    <location>
        <begin position="16"/>
        <end position="36"/>
    </location>
</feature>
<feature type="transmembrane region" description="Helical" evidence="10">
    <location>
        <begin position="68"/>
        <end position="85"/>
    </location>
</feature>
<evidence type="ECO:0000256" key="3">
    <source>
        <dbReference type="ARBA" id="ARBA00006669"/>
    </source>
</evidence>
<dbReference type="PANTHER" id="PTHR36122">
    <property type="entry name" value="NICOTINAMIDE RIBOSIDE TRANSPORTER PNUC"/>
    <property type="match status" value="1"/>
</dbReference>
<gene>
    <name evidence="11" type="ORF">SJ2017_1712</name>
</gene>